<keyword evidence="2" id="KW-1185">Reference proteome</keyword>
<protein>
    <submittedName>
        <fullName evidence="1">Uncharacterized protein</fullName>
    </submittedName>
</protein>
<proteinExistence type="predicted"/>
<comment type="caution">
    <text evidence="1">The sequence shown here is derived from an EMBL/GenBank/DDBJ whole genome shotgun (WGS) entry which is preliminary data.</text>
</comment>
<accession>A0A8J8T5H7</accession>
<sequence>MKVKILRDRFVRVANILKATTSTHSSRGELLRSLCCLYCFNFLLQLIVSLFELDILSHNMTRNLLFNPSNLMNREYFQLFSNGRWQLSEGPLELSHVGYRLEQQPSIYISVLQQCFIFKASVNIFIAQPLDPLLNTYLFYPPFM</sequence>
<gene>
    <name evidence="1" type="ORF">FGO68_gene8167</name>
</gene>
<evidence type="ECO:0000313" key="2">
    <source>
        <dbReference type="Proteomes" id="UP000785679"/>
    </source>
</evidence>
<reference evidence="1" key="1">
    <citation type="submission" date="2019-06" db="EMBL/GenBank/DDBJ databases">
        <authorList>
            <person name="Zheng W."/>
        </authorList>
    </citation>
    <scope>NUCLEOTIDE SEQUENCE</scope>
    <source>
        <strain evidence="1">QDHG01</strain>
    </source>
</reference>
<dbReference type="AlphaFoldDB" id="A0A8J8T5H7"/>
<organism evidence="1 2">
    <name type="scientific">Halteria grandinella</name>
    <dbReference type="NCBI Taxonomy" id="5974"/>
    <lineage>
        <taxon>Eukaryota</taxon>
        <taxon>Sar</taxon>
        <taxon>Alveolata</taxon>
        <taxon>Ciliophora</taxon>
        <taxon>Intramacronucleata</taxon>
        <taxon>Spirotrichea</taxon>
        <taxon>Stichotrichia</taxon>
        <taxon>Sporadotrichida</taxon>
        <taxon>Halteriidae</taxon>
        <taxon>Halteria</taxon>
    </lineage>
</organism>
<dbReference type="EMBL" id="RRYP01004247">
    <property type="protein sequence ID" value="TNV83029.1"/>
    <property type="molecule type" value="Genomic_DNA"/>
</dbReference>
<dbReference type="Proteomes" id="UP000785679">
    <property type="component" value="Unassembled WGS sequence"/>
</dbReference>
<name>A0A8J8T5H7_HALGN</name>
<evidence type="ECO:0000313" key="1">
    <source>
        <dbReference type="EMBL" id="TNV83029.1"/>
    </source>
</evidence>